<gene>
    <name evidence="10" type="ORF">P6P90_07590</name>
</gene>
<dbReference type="Proteomes" id="UP001218246">
    <property type="component" value="Unassembled WGS sequence"/>
</dbReference>
<feature type="transmembrane region" description="Helical" evidence="7">
    <location>
        <begin position="169"/>
        <end position="186"/>
    </location>
</feature>
<comment type="caution">
    <text evidence="10">The sequence shown here is derived from an EMBL/GenBank/DDBJ whole genome shotgun (WGS) entry which is preliminary data.</text>
</comment>
<dbReference type="Pfam" id="PF00664">
    <property type="entry name" value="ABC_membrane"/>
    <property type="match status" value="1"/>
</dbReference>
<reference evidence="10 11" key="1">
    <citation type="submission" date="2023-04" db="EMBL/GenBank/DDBJ databases">
        <title>Ectobacillus antri isolated from activated sludge.</title>
        <authorList>
            <person name="Yan P."/>
            <person name="Liu X."/>
        </authorList>
    </citation>
    <scope>NUCLEOTIDE SEQUENCE [LARGE SCALE GENOMIC DNA]</scope>
    <source>
        <strain evidence="10 11">C18H</strain>
    </source>
</reference>
<keyword evidence="5 7" id="KW-1133">Transmembrane helix</keyword>
<dbReference type="InterPro" id="IPR003439">
    <property type="entry name" value="ABC_transporter-like_ATP-bd"/>
</dbReference>
<sequence>MSNKKPNDWKQTLHRLWAYVDEQRSKLFVVFFLVVLSSGLGLLGPFLIGKAIDLYIVTKQPEGLMSLLLGLFAVYLLYAVSLFLQNYWMIHVSQDTVSKLRRQLFRHLHRLPLPYFDKRQHGEIMSRAVNDVENISSTLNSSVIQVVSSVITLIGTISVMLWLSPLLTLLTMMIVPLLFIGMKWITARTGPLFQQQQRNLGEVNGFVEEMVSGQSVMQIFSQEERVIKLFMEKNEKLKKTGYWAQVFSGFIPKLMNVLNNGSFAVIACIGGVLALRGMVTVGTIVIFAEYARQFTRPLNDLANQFNTLLSAIAGAERVFETLDEEPEEDEIGAREVEKLQGHVEFINVSFSYGEEETLTDVSFRAHPGETVAFVGPTGAGKTTITGLLSRFYEPAAGDIRIDGQSIKNITRESLRRQMGFVLQDTVLLAGSIRENIRYGRLDATEEEVVTAAHMAGAHAFISKLPNGYDTVIGPDGSGISQGQRQLLAIARVMLAAPAILVLDEATSSIDTLTEQHVQQALARLMKGRTCFIIAHRLNTIRTADHIVVLQEGRVVEQGSHEELVESGGLYERLHQYYH</sequence>
<dbReference type="RefSeq" id="WP_278018337.1">
    <property type="nucleotide sequence ID" value="NZ_JARRRY010000009.1"/>
</dbReference>
<comment type="subcellular location">
    <subcellularLocation>
        <location evidence="1">Cell membrane</location>
        <topology evidence="1">Multi-pass membrane protein</topology>
    </subcellularLocation>
</comment>
<dbReference type="PROSITE" id="PS00211">
    <property type="entry name" value="ABC_TRANSPORTER_1"/>
    <property type="match status" value="1"/>
</dbReference>
<evidence type="ECO:0000313" key="11">
    <source>
        <dbReference type="Proteomes" id="UP001218246"/>
    </source>
</evidence>
<dbReference type="PANTHER" id="PTHR43394:SF1">
    <property type="entry name" value="ATP-BINDING CASSETTE SUB-FAMILY B MEMBER 10, MITOCHONDRIAL"/>
    <property type="match status" value="1"/>
</dbReference>
<evidence type="ECO:0000256" key="7">
    <source>
        <dbReference type="SAM" id="Phobius"/>
    </source>
</evidence>
<feature type="transmembrane region" description="Helical" evidence="7">
    <location>
        <begin position="264"/>
        <end position="288"/>
    </location>
</feature>
<dbReference type="Gene3D" id="1.20.1560.10">
    <property type="entry name" value="ABC transporter type 1, transmembrane domain"/>
    <property type="match status" value="1"/>
</dbReference>
<evidence type="ECO:0000256" key="4">
    <source>
        <dbReference type="ARBA" id="ARBA00022840"/>
    </source>
</evidence>
<feature type="domain" description="ABC transporter" evidence="8">
    <location>
        <begin position="343"/>
        <end position="576"/>
    </location>
</feature>
<proteinExistence type="predicted"/>
<dbReference type="Pfam" id="PF00005">
    <property type="entry name" value="ABC_tran"/>
    <property type="match status" value="1"/>
</dbReference>
<dbReference type="InterPro" id="IPR011527">
    <property type="entry name" value="ABC1_TM_dom"/>
</dbReference>
<dbReference type="InterPro" id="IPR017871">
    <property type="entry name" value="ABC_transporter-like_CS"/>
</dbReference>
<dbReference type="SUPFAM" id="SSF90123">
    <property type="entry name" value="ABC transporter transmembrane region"/>
    <property type="match status" value="1"/>
</dbReference>
<evidence type="ECO:0000256" key="1">
    <source>
        <dbReference type="ARBA" id="ARBA00004651"/>
    </source>
</evidence>
<dbReference type="PROSITE" id="PS50893">
    <property type="entry name" value="ABC_TRANSPORTER_2"/>
    <property type="match status" value="1"/>
</dbReference>
<dbReference type="SUPFAM" id="SSF52540">
    <property type="entry name" value="P-loop containing nucleoside triphosphate hydrolases"/>
    <property type="match status" value="1"/>
</dbReference>
<dbReference type="CDD" id="cd18547">
    <property type="entry name" value="ABC_6TM_Tm288_like"/>
    <property type="match status" value="1"/>
</dbReference>
<feature type="transmembrane region" description="Helical" evidence="7">
    <location>
        <begin position="27"/>
        <end position="52"/>
    </location>
</feature>
<keyword evidence="3" id="KW-0547">Nucleotide-binding</keyword>
<dbReference type="InterPro" id="IPR027417">
    <property type="entry name" value="P-loop_NTPase"/>
</dbReference>
<protein>
    <submittedName>
        <fullName evidence="10">ABC transporter ATP-binding protein</fullName>
    </submittedName>
</protein>
<evidence type="ECO:0000313" key="10">
    <source>
        <dbReference type="EMBL" id="MDG5753833.1"/>
    </source>
</evidence>
<evidence type="ECO:0000256" key="5">
    <source>
        <dbReference type="ARBA" id="ARBA00022989"/>
    </source>
</evidence>
<feature type="domain" description="ABC transmembrane type-1" evidence="9">
    <location>
        <begin position="28"/>
        <end position="310"/>
    </location>
</feature>
<evidence type="ECO:0000256" key="2">
    <source>
        <dbReference type="ARBA" id="ARBA00022692"/>
    </source>
</evidence>
<dbReference type="PROSITE" id="PS50929">
    <property type="entry name" value="ABC_TM1F"/>
    <property type="match status" value="1"/>
</dbReference>
<evidence type="ECO:0000256" key="3">
    <source>
        <dbReference type="ARBA" id="ARBA00022741"/>
    </source>
</evidence>
<dbReference type="Gene3D" id="3.40.50.300">
    <property type="entry name" value="P-loop containing nucleotide triphosphate hydrolases"/>
    <property type="match status" value="1"/>
</dbReference>
<dbReference type="PANTHER" id="PTHR43394">
    <property type="entry name" value="ATP-DEPENDENT PERMEASE MDL1, MITOCHONDRIAL"/>
    <property type="match status" value="1"/>
</dbReference>
<accession>A0ABT6H4T3</accession>
<dbReference type="EMBL" id="JARULN010000004">
    <property type="protein sequence ID" value="MDG5753833.1"/>
    <property type="molecule type" value="Genomic_DNA"/>
</dbReference>
<keyword evidence="4 10" id="KW-0067">ATP-binding</keyword>
<name>A0ABT6H4T3_9BACI</name>
<evidence type="ECO:0000259" key="9">
    <source>
        <dbReference type="PROSITE" id="PS50929"/>
    </source>
</evidence>
<dbReference type="InterPro" id="IPR039421">
    <property type="entry name" value="Type_1_exporter"/>
</dbReference>
<feature type="transmembrane region" description="Helical" evidence="7">
    <location>
        <begin position="64"/>
        <end position="84"/>
    </location>
</feature>
<evidence type="ECO:0000256" key="6">
    <source>
        <dbReference type="ARBA" id="ARBA00023136"/>
    </source>
</evidence>
<organism evidence="10 11">
    <name type="scientific">Ectobacillus antri</name>
    <dbReference type="NCBI Taxonomy" id="2486280"/>
    <lineage>
        <taxon>Bacteria</taxon>
        <taxon>Bacillati</taxon>
        <taxon>Bacillota</taxon>
        <taxon>Bacilli</taxon>
        <taxon>Bacillales</taxon>
        <taxon>Bacillaceae</taxon>
        <taxon>Ectobacillus</taxon>
    </lineage>
</organism>
<feature type="transmembrane region" description="Helical" evidence="7">
    <location>
        <begin position="143"/>
        <end position="163"/>
    </location>
</feature>
<dbReference type="CDD" id="cd03254">
    <property type="entry name" value="ABCC_Glucan_exporter_like"/>
    <property type="match status" value="1"/>
</dbReference>
<keyword evidence="2 7" id="KW-0812">Transmembrane</keyword>
<dbReference type="SMART" id="SM00382">
    <property type="entry name" value="AAA"/>
    <property type="match status" value="1"/>
</dbReference>
<evidence type="ECO:0000259" key="8">
    <source>
        <dbReference type="PROSITE" id="PS50893"/>
    </source>
</evidence>
<dbReference type="InterPro" id="IPR003593">
    <property type="entry name" value="AAA+_ATPase"/>
</dbReference>
<keyword evidence="6 7" id="KW-0472">Membrane</keyword>
<dbReference type="GO" id="GO:0005524">
    <property type="term" value="F:ATP binding"/>
    <property type="evidence" value="ECO:0007669"/>
    <property type="project" value="UniProtKB-KW"/>
</dbReference>
<keyword evidence="11" id="KW-1185">Reference proteome</keyword>
<dbReference type="InterPro" id="IPR036640">
    <property type="entry name" value="ABC1_TM_sf"/>
</dbReference>